<keyword evidence="4" id="KW-0597">Phosphoprotein</keyword>
<dbReference type="InterPro" id="IPR013656">
    <property type="entry name" value="PAS_4"/>
</dbReference>
<dbReference type="SMART" id="SM00091">
    <property type="entry name" value="PAS"/>
    <property type="match status" value="1"/>
</dbReference>
<evidence type="ECO:0000256" key="11">
    <source>
        <dbReference type="ARBA" id="ARBA00023012"/>
    </source>
</evidence>
<dbReference type="Gene3D" id="3.30.565.10">
    <property type="entry name" value="Histidine kinase-like ATPase, C-terminal domain"/>
    <property type="match status" value="1"/>
</dbReference>
<dbReference type="Pfam" id="PF08448">
    <property type="entry name" value="PAS_4"/>
    <property type="match status" value="1"/>
</dbReference>
<dbReference type="AlphaFoldDB" id="A0A1I2VQ73"/>
<dbReference type="Pfam" id="PF02518">
    <property type="entry name" value="HATPase_c"/>
    <property type="match status" value="1"/>
</dbReference>
<dbReference type="SUPFAM" id="SSF47384">
    <property type="entry name" value="Homodimeric domain of signal transducing histidine kinase"/>
    <property type="match status" value="1"/>
</dbReference>
<keyword evidence="16" id="KW-1185">Reference proteome</keyword>
<feature type="transmembrane region" description="Helical" evidence="13">
    <location>
        <begin position="211"/>
        <end position="228"/>
    </location>
</feature>
<feature type="transmembrane region" description="Helical" evidence="13">
    <location>
        <begin position="181"/>
        <end position="199"/>
    </location>
</feature>
<evidence type="ECO:0000256" key="13">
    <source>
        <dbReference type="SAM" id="Phobius"/>
    </source>
</evidence>
<dbReference type="PANTHER" id="PTHR42878:SF7">
    <property type="entry name" value="SENSOR HISTIDINE KINASE GLRK"/>
    <property type="match status" value="1"/>
</dbReference>
<organism evidence="15 16">
    <name type="scientific">Pedobacter insulae</name>
    <dbReference type="NCBI Taxonomy" id="414048"/>
    <lineage>
        <taxon>Bacteria</taxon>
        <taxon>Pseudomonadati</taxon>
        <taxon>Bacteroidota</taxon>
        <taxon>Sphingobacteriia</taxon>
        <taxon>Sphingobacteriales</taxon>
        <taxon>Sphingobacteriaceae</taxon>
        <taxon>Pedobacter</taxon>
    </lineage>
</organism>
<dbReference type="PANTHER" id="PTHR42878">
    <property type="entry name" value="TWO-COMPONENT HISTIDINE KINASE"/>
    <property type="match status" value="1"/>
</dbReference>
<feature type="transmembrane region" description="Helical" evidence="13">
    <location>
        <begin position="6"/>
        <end position="27"/>
    </location>
</feature>
<keyword evidence="5" id="KW-0808">Transferase</keyword>
<evidence type="ECO:0000256" key="6">
    <source>
        <dbReference type="ARBA" id="ARBA00022692"/>
    </source>
</evidence>
<dbReference type="GO" id="GO:0016020">
    <property type="term" value="C:membrane"/>
    <property type="evidence" value="ECO:0007669"/>
    <property type="project" value="UniProtKB-SubCell"/>
</dbReference>
<dbReference type="PROSITE" id="PS50109">
    <property type="entry name" value="HIS_KIN"/>
    <property type="match status" value="1"/>
</dbReference>
<dbReference type="InterPro" id="IPR003594">
    <property type="entry name" value="HATPase_dom"/>
</dbReference>
<dbReference type="SUPFAM" id="SSF55785">
    <property type="entry name" value="PYP-like sensor domain (PAS domain)"/>
    <property type="match status" value="1"/>
</dbReference>
<dbReference type="GO" id="GO:0030295">
    <property type="term" value="F:protein kinase activator activity"/>
    <property type="evidence" value="ECO:0007669"/>
    <property type="project" value="TreeGrafter"/>
</dbReference>
<protein>
    <recommendedName>
        <fullName evidence="3">histidine kinase</fullName>
        <ecNumber evidence="3">2.7.13.3</ecNumber>
    </recommendedName>
</protein>
<comment type="subcellular location">
    <subcellularLocation>
        <location evidence="2">Membrane</location>
        <topology evidence="2">Multi-pass membrane protein</topology>
    </subcellularLocation>
</comment>
<evidence type="ECO:0000256" key="5">
    <source>
        <dbReference type="ARBA" id="ARBA00022679"/>
    </source>
</evidence>
<reference evidence="15 16" key="1">
    <citation type="submission" date="2016-10" db="EMBL/GenBank/DDBJ databases">
        <authorList>
            <person name="de Groot N.N."/>
        </authorList>
    </citation>
    <scope>NUCLEOTIDE SEQUENCE [LARGE SCALE GENOMIC DNA]</scope>
    <source>
        <strain evidence="15 16">DSM 18684</strain>
    </source>
</reference>
<dbReference type="GO" id="GO:0007234">
    <property type="term" value="P:osmosensory signaling via phosphorelay pathway"/>
    <property type="evidence" value="ECO:0007669"/>
    <property type="project" value="TreeGrafter"/>
</dbReference>
<evidence type="ECO:0000256" key="4">
    <source>
        <dbReference type="ARBA" id="ARBA00022553"/>
    </source>
</evidence>
<dbReference type="STRING" id="414048.SAMN04489864_103192"/>
<dbReference type="InterPro" id="IPR003661">
    <property type="entry name" value="HisK_dim/P_dom"/>
</dbReference>
<feature type="transmembrane region" description="Helical" evidence="13">
    <location>
        <begin position="98"/>
        <end position="117"/>
    </location>
</feature>
<proteinExistence type="predicted"/>
<evidence type="ECO:0000256" key="7">
    <source>
        <dbReference type="ARBA" id="ARBA00022741"/>
    </source>
</evidence>
<evidence type="ECO:0000259" key="14">
    <source>
        <dbReference type="PROSITE" id="PS50109"/>
    </source>
</evidence>
<keyword evidence="9" id="KW-0067">ATP-binding</keyword>
<name>A0A1I2VQ73_9SPHI</name>
<keyword evidence="12 13" id="KW-0472">Membrane</keyword>
<feature type="transmembrane region" description="Helical" evidence="13">
    <location>
        <begin position="145"/>
        <end position="169"/>
    </location>
</feature>
<dbReference type="GO" id="GO:0005524">
    <property type="term" value="F:ATP binding"/>
    <property type="evidence" value="ECO:0007669"/>
    <property type="project" value="UniProtKB-KW"/>
</dbReference>
<evidence type="ECO:0000256" key="2">
    <source>
        <dbReference type="ARBA" id="ARBA00004141"/>
    </source>
</evidence>
<dbReference type="OrthoDB" id="9810447at2"/>
<evidence type="ECO:0000256" key="12">
    <source>
        <dbReference type="ARBA" id="ARBA00023136"/>
    </source>
</evidence>
<dbReference type="InterPro" id="IPR050351">
    <property type="entry name" value="BphY/WalK/GraS-like"/>
</dbReference>
<dbReference type="InterPro" id="IPR004358">
    <property type="entry name" value="Sig_transdc_His_kin-like_C"/>
</dbReference>
<dbReference type="RefSeq" id="WP_090992706.1">
    <property type="nucleotide sequence ID" value="NZ_FOPP01000003.1"/>
</dbReference>
<dbReference type="InterPro" id="IPR000014">
    <property type="entry name" value="PAS"/>
</dbReference>
<dbReference type="SMART" id="SM00387">
    <property type="entry name" value="HATPase_c"/>
    <property type="match status" value="1"/>
</dbReference>
<dbReference type="Proteomes" id="UP000199666">
    <property type="component" value="Unassembled WGS sequence"/>
</dbReference>
<evidence type="ECO:0000256" key="10">
    <source>
        <dbReference type="ARBA" id="ARBA00022989"/>
    </source>
</evidence>
<dbReference type="InterPro" id="IPR031621">
    <property type="entry name" value="HisKA_7TM"/>
</dbReference>
<comment type="catalytic activity">
    <reaction evidence="1">
        <text>ATP + protein L-histidine = ADP + protein N-phospho-L-histidine.</text>
        <dbReference type="EC" id="2.7.13.3"/>
    </reaction>
</comment>
<keyword evidence="8 15" id="KW-0418">Kinase</keyword>
<keyword evidence="7" id="KW-0547">Nucleotide-binding</keyword>
<accession>A0A1I2VQ73</accession>
<dbReference type="EMBL" id="FOPP01000003">
    <property type="protein sequence ID" value="SFG91464.1"/>
    <property type="molecule type" value="Genomic_DNA"/>
</dbReference>
<feature type="transmembrane region" description="Helical" evidence="13">
    <location>
        <begin position="65"/>
        <end position="86"/>
    </location>
</feature>
<dbReference type="InterPro" id="IPR036890">
    <property type="entry name" value="HATPase_C_sf"/>
</dbReference>
<dbReference type="Pfam" id="PF16927">
    <property type="entry name" value="HisKA_7TM"/>
    <property type="match status" value="1"/>
</dbReference>
<dbReference type="CDD" id="cd00130">
    <property type="entry name" value="PAS"/>
    <property type="match status" value="1"/>
</dbReference>
<feature type="transmembrane region" description="Helical" evidence="13">
    <location>
        <begin position="34"/>
        <end position="53"/>
    </location>
</feature>
<dbReference type="Gene3D" id="1.10.287.130">
    <property type="match status" value="1"/>
</dbReference>
<keyword evidence="11" id="KW-0902">Two-component regulatory system</keyword>
<dbReference type="InterPro" id="IPR036097">
    <property type="entry name" value="HisK_dim/P_sf"/>
</dbReference>
<dbReference type="SUPFAM" id="SSF55874">
    <property type="entry name" value="ATPase domain of HSP90 chaperone/DNA topoisomerase II/histidine kinase"/>
    <property type="match status" value="1"/>
</dbReference>
<sequence length="589" mass="67343">MTFTFNIYAILLILFGSVTIALAFFIYRKGGNAVRWFSLMMFSNAIWSIAYGFELASADISQIKILLDIEYIGIATVPLNWFLFCLHFSGKECWYKKPLNIVSLLFIPVVTVLMVWTNSYHHLHYASAKMATGTPFPMIDLTPGIWYQIFTIYFYLIMACGCFLLAIKFRKSDPIFRKQNYSLIVAAAIPWIANIAYLLGIRPLGYVDVTPFAFVITSFLILLGIYKFKLFDIIPLAREKVLELMQDGFFVLDKDYRIIDYNQSIKRYINYTPNLKLIGSSLEQLLPDQPNFLEMLNRHAPGKIELDVPVDGEILSLEADIIFLDDNKINNDFIIIKLQDLTAYKKEAIRSKEQSNELERLNQLKDRIFSIIAHDLRGPLVNLSEVLKMIANNQISNDEFRNISPTLSKDIIYTTDLLENILHWSRSQLKGYGVNKEVFNIRNLIINEINYHLPAAELKKIKIIHDVFPGEMAYADILMIQIVVRNLLNNAIKFCNPGNEIHITANYQKNKTMLVCIEDNGMGIKKEVLGRLFKDENITTRGTLNEKGTGLGLIVCRDFMIRNDGNITVTSVEGKGAKFCLILPVGELN</sequence>
<evidence type="ECO:0000256" key="3">
    <source>
        <dbReference type="ARBA" id="ARBA00012438"/>
    </source>
</evidence>
<evidence type="ECO:0000256" key="1">
    <source>
        <dbReference type="ARBA" id="ARBA00000085"/>
    </source>
</evidence>
<keyword evidence="6 13" id="KW-0812">Transmembrane</keyword>
<dbReference type="Gene3D" id="3.30.450.20">
    <property type="entry name" value="PAS domain"/>
    <property type="match status" value="1"/>
</dbReference>
<evidence type="ECO:0000256" key="8">
    <source>
        <dbReference type="ARBA" id="ARBA00022777"/>
    </source>
</evidence>
<keyword evidence="10 13" id="KW-1133">Transmembrane helix</keyword>
<dbReference type="GO" id="GO:0000156">
    <property type="term" value="F:phosphorelay response regulator activity"/>
    <property type="evidence" value="ECO:0007669"/>
    <property type="project" value="TreeGrafter"/>
</dbReference>
<dbReference type="PRINTS" id="PR00344">
    <property type="entry name" value="BCTRLSENSOR"/>
</dbReference>
<evidence type="ECO:0000313" key="15">
    <source>
        <dbReference type="EMBL" id="SFG91464.1"/>
    </source>
</evidence>
<dbReference type="EC" id="2.7.13.3" evidence="3"/>
<feature type="domain" description="Histidine kinase" evidence="14">
    <location>
        <begin position="371"/>
        <end position="587"/>
    </location>
</feature>
<gene>
    <name evidence="15" type="ORF">SAMN04489864_103192</name>
</gene>
<dbReference type="InterPro" id="IPR035965">
    <property type="entry name" value="PAS-like_dom_sf"/>
</dbReference>
<evidence type="ECO:0000313" key="16">
    <source>
        <dbReference type="Proteomes" id="UP000199666"/>
    </source>
</evidence>
<dbReference type="InterPro" id="IPR005467">
    <property type="entry name" value="His_kinase_dom"/>
</dbReference>
<dbReference type="GO" id="GO:0000155">
    <property type="term" value="F:phosphorelay sensor kinase activity"/>
    <property type="evidence" value="ECO:0007669"/>
    <property type="project" value="InterPro"/>
</dbReference>
<dbReference type="CDD" id="cd00082">
    <property type="entry name" value="HisKA"/>
    <property type="match status" value="1"/>
</dbReference>
<evidence type="ECO:0000256" key="9">
    <source>
        <dbReference type="ARBA" id="ARBA00022840"/>
    </source>
</evidence>